<evidence type="ECO:0000256" key="1">
    <source>
        <dbReference type="SAM" id="MobiDB-lite"/>
    </source>
</evidence>
<comment type="caution">
    <text evidence="2">The sequence shown here is derived from an EMBL/GenBank/DDBJ whole genome shotgun (WGS) entry which is preliminary data.</text>
</comment>
<dbReference type="AlphaFoldDB" id="A0AAD2GV36"/>
<proteinExistence type="predicted"/>
<feature type="region of interest" description="Disordered" evidence="1">
    <location>
        <begin position="70"/>
        <end position="103"/>
    </location>
</feature>
<gene>
    <name evidence="2" type="ORF">MYCIT1_LOCUS3352</name>
</gene>
<keyword evidence="3" id="KW-1185">Reference proteome</keyword>
<evidence type="ECO:0000313" key="3">
    <source>
        <dbReference type="Proteomes" id="UP001295794"/>
    </source>
</evidence>
<organism evidence="2 3">
    <name type="scientific">Mycena citricolor</name>
    <dbReference type="NCBI Taxonomy" id="2018698"/>
    <lineage>
        <taxon>Eukaryota</taxon>
        <taxon>Fungi</taxon>
        <taxon>Dikarya</taxon>
        <taxon>Basidiomycota</taxon>
        <taxon>Agaricomycotina</taxon>
        <taxon>Agaricomycetes</taxon>
        <taxon>Agaricomycetidae</taxon>
        <taxon>Agaricales</taxon>
        <taxon>Marasmiineae</taxon>
        <taxon>Mycenaceae</taxon>
        <taxon>Mycena</taxon>
    </lineage>
</organism>
<sequence length="338" mass="36762">MSLAFDLSQPPLQVNLPPVRALNVPRRLTFPAAAEPLSVSRTRYTSAPWHAHKPPLRVDVDAASARPRVRPLPQIPVSPAPKSAPAGPRRQMSHNSLRPLPSVPELRPTPPCPPAAVMFSVIPATPIPPPTPITTPRPDPDANLGASTSTLLVPARGVSLPPRFASLSLRLDTSPDALQPAMHEIHQSSKPLPVVPASPVSTCSIIMEPPTPTTAHRKRVSKLRRHLGESIQLELFPPDAKGVVTPCTTDVYAQTVVAVKRLLDIDSCEDSGDSSDDNDDDDVHGSEVSSRFSLVLTHGAVHRTVPVKRFSRKWVREKGGERWIEENYSKILNDLRSL</sequence>
<dbReference type="EMBL" id="CAVNYO010000044">
    <property type="protein sequence ID" value="CAK5263745.1"/>
    <property type="molecule type" value="Genomic_DNA"/>
</dbReference>
<reference evidence="2" key="1">
    <citation type="submission" date="2023-11" db="EMBL/GenBank/DDBJ databases">
        <authorList>
            <person name="De Vega J J."/>
            <person name="De Vega J J."/>
        </authorList>
    </citation>
    <scope>NUCLEOTIDE SEQUENCE</scope>
</reference>
<dbReference type="Proteomes" id="UP001295794">
    <property type="component" value="Unassembled WGS sequence"/>
</dbReference>
<name>A0AAD2GV36_9AGAR</name>
<protein>
    <submittedName>
        <fullName evidence="2">Uncharacterized protein</fullName>
    </submittedName>
</protein>
<accession>A0AAD2GV36</accession>
<evidence type="ECO:0000313" key="2">
    <source>
        <dbReference type="EMBL" id="CAK5263745.1"/>
    </source>
</evidence>